<evidence type="ECO:0000256" key="5">
    <source>
        <dbReference type="ARBA" id="ARBA00022737"/>
    </source>
</evidence>
<dbReference type="Pfam" id="PF13855">
    <property type="entry name" value="LRR_8"/>
    <property type="match status" value="4"/>
</dbReference>
<evidence type="ECO:0000256" key="7">
    <source>
        <dbReference type="ARBA" id="ARBA00022777"/>
    </source>
</evidence>
<evidence type="ECO:0000256" key="1">
    <source>
        <dbReference type="ARBA" id="ARBA00012513"/>
    </source>
</evidence>
<dbReference type="InterPro" id="IPR027417">
    <property type="entry name" value="P-loop_NTPase"/>
</dbReference>
<dbReference type="InterPro" id="IPR057263">
    <property type="entry name" value="COR-B"/>
</dbReference>
<dbReference type="Pfam" id="PF25497">
    <property type="entry name" value="COR-B"/>
    <property type="match status" value="1"/>
</dbReference>
<dbReference type="GO" id="GO:0005524">
    <property type="term" value="F:ATP binding"/>
    <property type="evidence" value="ECO:0007669"/>
    <property type="project" value="UniProtKB-KW"/>
</dbReference>
<dbReference type="Pfam" id="PF00560">
    <property type="entry name" value="LRR_1"/>
    <property type="match status" value="1"/>
</dbReference>
<keyword evidence="2" id="KW-0723">Serine/threonine-protein kinase</keyword>
<evidence type="ECO:0000313" key="13">
    <source>
        <dbReference type="EMBL" id="QMS86989.1"/>
    </source>
</evidence>
<dbReference type="SMART" id="SM00175">
    <property type="entry name" value="RAB"/>
    <property type="match status" value="1"/>
</dbReference>
<dbReference type="EMBL" id="CP054698">
    <property type="protein sequence ID" value="QMS86989.1"/>
    <property type="molecule type" value="Genomic_DNA"/>
</dbReference>
<evidence type="ECO:0000256" key="6">
    <source>
        <dbReference type="ARBA" id="ARBA00022741"/>
    </source>
</evidence>
<evidence type="ECO:0000256" key="10">
    <source>
        <dbReference type="ARBA" id="ARBA00047899"/>
    </source>
</evidence>
<comment type="catalytic activity">
    <reaction evidence="10">
        <text>L-threonyl-[protein] + ATP = O-phospho-L-threonyl-[protein] + ADP + H(+)</text>
        <dbReference type="Rhea" id="RHEA:46608"/>
        <dbReference type="Rhea" id="RHEA-COMP:11060"/>
        <dbReference type="Rhea" id="RHEA-COMP:11605"/>
        <dbReference type="ChEBI" id="CHEBI:15378"/>
        <dbReference type="ChEBI" id="CHEBI:30013"/>
        <dbReference type="ChEBI" id="CHEBI:30616"/>
        <dbReference type="ChEBI" id="CHEBI:61977"/>
        <dbReference type="ChEBI" id="CHEBI:456216"/>
        <dbReference type="EC" id="2.7.11.1"/>
    </reaction>
</comment>
<dbReference type="KEGG" id="ned:HUN01_05125"/>
<dbReference type="Gene3D" id="3.30.310.200">
    <property type="match status" value="1"/>
</dbReference>
<dbReference type="PRINTS" id="PR00019">
    <property type="entry name" value="LEURICHRPT"/>
</dbReference>
<dbReference type="SMART" id="SM00174">
    <property type="entry name" value="RHO"/>
    <property type="match status" value="1"/>
</dbReference>
<dbReference type="PROSITE" id="PS51450">
    <property type="entry name" value="LRR"/>
    <property type="match status" value="13"/>
</dbReference>
<dbReference type="InterPro" id="IPR001611">
    <property type="entry name" value="Leu-rich_rpt"/>
</dbReference>
<keyword evidence="9" id="KW-0342">GTP-binding</keyword>
<dbReference type="RefSeq" id="WP_181930367.1">
    <property type="nucleotide sequence ID" value="NZ_CP054698.1"/>
</dbReference>
<dbReference type="GO" id="GO:0004674">
    <property type="term" value="F:protein serine/threonine kinase activity"/>
    <property type="evidence" value="ECO:0007669"/>
    <property type="project" value="UniProtKB-KW"/>
</dbReference>
<dbReference type="GO" id="GO:0005525">
    <property type="term" value="F:GTP binding"/>
    <property type="evidence" value="ECO:0007669"/>
    <property type="project" value="UniProtKB-KW"/>
</dbReference>
<dbReference type="InterPro" id="IPR020859">
    <property type="entry name" value="ROC"/>
</dbReference>
<gene>
    <name evidence="13" type="ORF">HUN01_05125</name>
</gene>
<dbReference type="InterPro" id="IPR032171">
    <property type="entry name" value="COR-A"/>
</dbReference>
<sequence>MTNEELLQIIEQAVEEKATKLYLSDNQLSSLPPEISQLSSLTELYLFDNQLSSLPPEISQLSNLTTLSLSNNQLSSLPPEISQLSNLTTLYLDNNQLSSLPPEISQLSNLTTLSLSNNQFSSLPPVISQLSNLTTLSLVNNQFSSLPSEISQLSNLTGLYLSSNQLSSLPPEICQLSNLTELYLYNTQLSSLPPEICQLSNLTTLSLGNNQFSSLPSEICQLSNLTELNLSSNQLSNLPPGICQLSNLTLLNLCNNQLSSIPLEICQLSNLTRLYLSDNQLSSIPLEICQLSNLIRLDLNNNQLSSIPPEICQLSNLTKLYLRENQLSSVPPEICQLSNLRRLDLDSNPQLSSPPPEIVEQGRQAILTYLREKLEGSQRQWISKLLVVGEGGVGKTSLLRALRGEEFDTQESTTHGIEIKSLELTHPTQAVTMQLNTWDFGGQEIYHATHQFFLTNRSLFLLAWNARLGFEQGKLYYWLDTIKALAPESPILLVATHIDERDADLPLTELRRKYPQIIEHCKISSKSSNGIEKLRQGIAESAAKLPLMGEIWPTTWLNAANAIRTQPKKQITPQQLWDIMAESQVADISKEVLARWLHELGEILYFQDNEELNDTVILKPQWVTEYISKVLESEDVINRFGIFTRQEMAQLWRDLEPSIRDHFLRLMERFDLSYRIPENRDLSLVVERLPFDAPNYEQKWQQIKQAGECNEISMKFQLNTIPAGIPTWFIARQHRFTTGIHWRNGVLFAYEQEHLALVEAVKSDRYIKLTVRGPNPLNFFVLLRDGMELTLARFPGLDIQRTIPCFGHNGQPCTHEFDYKQLSQRWEKKKGTIECPEAMEDVSVPELLYGLNWNTQNAVLERIDQLEKTVVDGQAVILDEFKNLLELTQRGFTNAFRREQAIIDAHCPNIFVLRPHDAKAWQKNLAGQKLDLQLYCQAPGCWHPTQEGGLYEINEPAKWLRVTAPYIGNLFKVLKYAAPIIGPWLGVVDPKEYETLFKNDLELFKELAAKLPELKESEDLELADKIARGEDLDPERTDGAALRALRQLLEEKDPQQHWGGLKKVLTPEGHYLWLCEHHAAEYKR</sequence>
<organism evidence="13 14">
    <name type="scientific">Nostoc edaphicum CCNP1411</name>
    <dbReference type="NCBI Taxonomy" id="1472755"/>
    <lineage>
        <taxon>Bacteria</taxon>
        <taxon>Bacillati</taxon>
        <taxon>Cyanobacteriota</taxon>
        <taxon>Cyanophyceae</taxon>
        <taxon>Nostocales</taxon>
        <taxon>Nostocaceae</taxon>
        <taxon>Nostoc</taxon>
    </lineage>
</organism>
<evidence type="ECO:0000256" key="9">
    <source>
        <dbReference type="ARBA" id="ARBA00023134"/>
    </source>
</evidence>
<dbReference type="Pfam" id="PF16095">
    <property type="entry name" value="COR-A"/>
    <property type="match status" value="1"/>
</dbReference>
<keyword evidence="4" id="KW-0808">Transferase</keyword>
<dbReference type="InterPro" id="IPR050216">
    <property type="entry name" value="LRR_domain-containing"/>
</dbReference>
<dbReference type="SUPFAM" id="SSF52540">
    <property type="entry name" value="P-loop containing nucleoside triphosphate hydrolases"/>
    <property type="match status" value="1"/>
</dbReference>
<accession>A0A7D7LB53</accession>
<dbReference type="Gene3D" id="3.30.70.1390">
    <property type="entry name" value="ROC domain from the Parkinson's disease-associated leucine-rich repeat kinase 2"/>
    <property type="match status" value="1"/>
</dbReference>
<dbReference type="GO" id="GO:0009274">
    <property type="term" value="C:peptidoglycan-based cell wall"/>
    <property type="evidence" value="ECO:0007669"/>
    <property type="project" value="UniProtKB-ARBA"/>
</dbReference>
<dbReference type="Proteomes" id="UP000514713">
    <property type="component" value="Chromosome"/>
</dbReference>
<dbReference type="EC" id="2.7.11.1" evidence="1"/>
<evidence type="ECO:0000256" key="3">
    <source>
        <dbReference type="ARBA" id="ARBA00022614"/>
    </source>
</evidence>
<dbReference type="InterPro" id="IPR005225">
    <property type="entry name" value="Small_GTP-bd"/>
</dbReference>
<evidence type="ECO:0000313" key="14">
    <source>
        <dbReference type="Proteomes" id="UP000514713"/>
    </source>
</evidence>
<dbReference type="Pfam" id="PF08477">
    <property type="entry name" value="Roc"/>
    <property type="match status" value="1"/>
</dbReference>
<dbReference type="GO" id="GO:0003924">
    <property type="term" value="F:GTPase activity"/>
    <property type="evidence" value="ECO:0007669"/>
    <property type="project" value="InterPro"/>
</dbReference>
<dbReference type="Pfam" id="PF12799">
    <property type="entry name" value="LRR_4"/>
    <property type="match status" value="1"/>
</dbReference>
<dbReference type="FunFam" id="3.80.10.10:FF:001164">
    <property type="entry name" value="GH01279p"/>
    <property type="match status" value="2"/>
</dbReference>
<dbReference type="InterPro" id="IPR036388">
    <property type="entry name" value="WH-like_DNA-bd_sf"/>
</dbReference>
<comment type="catalytic activity">
    <reaction evidence="11">
        <text>L-seryl-[protein] + ATP = O-phospho-L-seryl-[protein] + ADP + H(+)</text>
        <dbReference type="Rhea" id="RHEA:17989"/>
        <dbReference type="Rhea" id="RHEA-COMP:9863"/>
        <dbReference type="Rhea" id="RHEA-COMP:11604"/>
        <dbReference type="ChEBI" id="CHEBI:15378"/>
        <dbReference type="ChEBI" id="CHEBI:29999"/>
        <dbReference type="ChEBI" id="CHEBI:30616"/>
        <dbReference type="ChEBI" id="CHEBI:83421"/>
        <dbReference type="ChEBI" id="CHEBI:456216"/>
        <dbReference type="EC" id="2.7.11.1"/>
    </reaction>
</comment>
<keyword evidence="7" id="KW-0418">Kinase</keyword>
<feature type="domain" description="Roc" evidence="12">
    <location>
        <begin position="376"/>
        <end position="545"/>
    </location>
</feature>
<dbReference type="Gene3D" id="3.40.50.300">
    <property type="entry name" value="P-loop containing nucleotide triphosphate hydrolases"/>
    <property type="match status" value="1"/>
</dbReference>
<dbReference type="GO" id="GO:0005737">
    <property type="term" value="C:cytoplasm"/>
    <property type="evidence" value="ECO:0007669"/>
    <property type="project" value="TreeGrafter"/>
</dbReference>
<evidence type="ECO:0000256" key="11">
    <source>
        <dbReference type="ARBA" id="ARBA00048679"/>
    </source>
</evidence>
<dbReference type="Gene3D" id="3.80.10.10">
    <property type="entry name" value="Ribonuclease Inhibitor"/>
    <property type="match status" value="4"/>
</dbReference>
<dbReference type="SMART" id="SM00365">
    <property type="entry name" value="LRR_SD22"/>
    <property type="match status" value="10"/>
</dbReference>
<dbReference type="AlphaFoldDB" id="A0A7D7LB53"/>
<proteinExistence type="predicted"/>
<dbReference type="SUPFAM" id="SSF52058">
    <property type="entry name" value="L domain-like"/>
    <property type="match status" value="1"/>
</dbReference>
<keyword evidence="14" id="KW-1185">Reference proteome</keyword>
<evidence type="ECO:0000259" key="12">
    <source>
        <dbReference type="PROSITE" id="PS51424"/>
    </source>
</evidence>
<dbReference type="InterPro" id="IPR032675">
    <property type="entry name" value="LRR_dom_sf"/>
</dbReference>
<reference evidence="14" key="1">
    <citation type="submission" date="2020-06" db="EMBL/GenBank/DDBJ databases">
        <title>Nostoc edaphicum CCNP1411 genome.</title>
        <authorList>
            <person name="Fidor A."/>
            <person name="Grabski M."/>
            <person name="Gawor J."/>
            <person name="Gromadka R."/>
            <person name="Wegrzyn G."/>
            <person name="Mazur-Marzec H."/>
        </authorList>
    </citation>
    <scope>NUCLEOTIDE SEQUENCE [LARGE SCALE GENOMIC DNA]</scope>
    <source>
        <strain evidence="14">CCNP1411</strain>
    </source>
</reference>
<protein>
    <recommendedName>
        <fullName evidence="1">non-specific serine/threonine protein kinase</fullName>
        <ecNumber evidence="1">2.7.11.1</ecNumber>
    </recommendedName>
</protein>
<keyword evidence="5" id="KW-0677">Repeat</keyword>
<dbReference type="PANTHER" id="PTHR48051">
    <property type="match status" value="1"/>
</dbReference>
<dbReference type="PROSITE" id="PS51424">
    <property type="entry name" value="ROC"/>
    <property type="match status" value="1"/>
</dbReference>
<evidence type="ECO:0000256" key="4">
    <source>
        <dbReference type="ARBA" id="ARBA00022679"/>
    </source>
</evidence>
<dbReference type="InterPro" id="IPR025875">
    <property type="entry name" value="Leu-rich_rpt_4"/>
</dbReference>
<dbReference type="PANTHER" id="PTHR48051:SF54">
    <property type="entry name" value="LEUCINE-RICH REPEAT-CONTAINING PROTEIN"/>
    <property type="match status" value="1"/>
</dbReference>
<keyword evidence="3" id="KW-0433">Leucine-rich repeat</keyword>
<dbReference type="SMART" id="SM00369">
    <property type="entry name" value="LRR_TYP"/>
    <property type="match status" value="14"/>
</dbReference>
<dbReference type="PRINTS" id="PR00449">
    <property type="entry name" value="RASTRNSFRMNG"/>
</dbReference>
<keyword evidence="8" id="KW-0067">ATP-binding</keyword>
<dbReference type="SMART" id="SM00364">
    <property type="entry name" value="LRR_BAC"/>
    <property type="match status" value="11"/>
</dbReference>
<dbReference type="InterPro" id="IPR003591">
    <property type="entry name" value="Leu-rich_rpt_typical-subtyp"/>
</dbReference>
<evidence type="ECO:0000256" key="8">
    <source>
        <dbReference type="ARBA" id="ARBA00022840"/>
    </source>
</evidence>
<dbReference type="Gene3D" id="1.10.10.10">
    <property type="entry name" value="Winged helix-like DNA-binding domain superfamily/Winged helix DNA-binding domain"/>
    <property type="match status" value="1"/>
</dbReference>
<dbReference type="InterPro" id="IPR001806">
    <property type="entry name" value="Small_GTPase"/>
</dbReference>
<evidence type="ECO:0000256" key="2">
    <source>
        <dbReference type="ARBA" id="ARBA00022527"/>
    </source>
</evidence>
<keyword evidence="6" id="KW-0547">Nucleotide-binding</keyword>
<dbReference type="NCBIfam" id="TIGR00231">
    <property type="entry name" value="small_GTP"/>
    <property type="match status" value="1"/>
</dbReference>
<name>A0A7D7LB53_9NOSO</name>